<evidence type="ECO:0000313" key="6">
    <source>
        <dbReference type="Proteomes" id="UP000005615"/>
    </source>
</evidence>
<dbReference type="InterPro" id="IPR009057">
    <property type="entry name" value="Homeodomain-like_sf"/>
</dbReference>
<dbReference type="GO" id="GO:0003700">
    <property type="term" value="F:DNA-binding transcription factor activity"/>
    <property type="evidence" value="ECO:0007669"/>
    <property type="project" value="InterPro"/>
</dbReference>
<proteinExistence type="predicted"/>
<dbReference type="PRINTS" id="PR00032">
    <property type="entry name" value="HTHARAC"/>
</dbReference>
<dbReference type="PANTHER" id="PTHR47893">
    <property type="entry name" value="REGULATORY PROTEIN PCHR"/>
    <property type="match status" value="1"/>
</dbReference>
<evidence type="ECO:0000256" key="2">
    <source>
        <dbReference type="ARBA" id="ARBA00023125"/>
    </source>
</evidence>
<dbReference type="eggNOG" id="COG2207">
    <property type="taxonomic scope" value="Bacteria"/>
</dbReference>
<dbReference type="Gene3D" id="1.10.10.60">
    <property type="entry name" value="Homeodomain-like"/>
    <property type="match status" value="2"/>
</dbReference>
<dbReference type="SUPFAM" id="SSF46689">
    <property type="entry name" value="Homeodomain-like"/>
    <property type="match status" value="1"/>
</dbReference>
<dbReference type="GO" id="GO:0043565">
    <property type="term" value="F:sequence-specific DNA binding"/>
    <property type="evidence" value="ECO:0007669"/>
    <property type="project" value="InterPro"/>
</dbReference>
<dbReference type="PROSITE" id="PS01124">
    <property type="entry name" value="HTH_ARAC_FAMILY_2"/>
    <property type="match status" value="1"/>
</dbReference>
<dbReference type="InterPro" id="IPR018062">
    <property type="entry name" value="HTH_AraC-typ_CS"/>
</dbReference>
<keyword evidence="3" id="KW-0804">Transcription</keyword>
<feature type="domain" description="HTH araC/xylS-type" evidence="4">
    <location>
        <begin position="225"/>
        <end position="327"/>
    </location>
</feature>
<dbReference type="EMBL" id="AEIG01000005">
    <property type="protein sequence ID" value="EGG30836.1"/>
    <property type="molecule type" value="Genomic_DNA"/>
</dbReference>
<dbReference type="InterPro" id="IPR053142">
    <property type="entry name" value="PchR_regulatory_protein"/>
</dbReference>
<dbReference type="InterPro" id="IPR018060">
    <property type="entry name" value="HTH_AraC"/>
</dbReference>
<name>F3KYK5_9GAMM</name>
<dbReference type="AlphaFoldDB" id="F3KYK5"/>
<dbReference type="PROSITE" id="PS00041">
    <property type="entry name" value="HTH_ARAC_FAMILY_1"/>
    <property type="match status" value="2"/>
</dbReference>
<comment type="caution">
    <text evidence="5">The sequence shown here is derived from an EMBL/GenBank/DDBJ whole genome shotgun (WGS) entry which is preliminary data.</text>
</comment>
<keyword evidence="6" id="KW-1185">Reference proteome</keyword>
<protein>
    <submittedName>
        <fullName evidence="5">Transcriptional regulator, AraC family</fullName>
    </submittedName>
</protein>
<keyword evidence="1" id="KW-0805">Transcription regulation</keyword>
<dbReference type="STRING" id="2518989.IMCC3088_2025"/>
<accession>F3KYK5</accession>
<evidence type="ECO:0000256" key="3">
    <source>
        <dbReference type="ARBA" id="ARBA00023163"/>
    </source>
</evidence>
<evidence type="ECO:0000259" key="4">
    <source>
        <dbReference type="PROSITE" id="PS01124"/>
    </source>
</evidence>
<dbReference type="SMART" id="SM00342">
    <property type="entry name" value="HTH_ARAC"/>
    <property type="match status" value="1"/>
</dbReference>
<evidence type="ECO:0000256" key="1">
    <source>
        <dbReference type="ARBA" id="ARBA00023015"/>
    </source>
</evidence>
<organism evidence="5 6">
    <name type="scientific">Aequoribacter fuscus</name>
    <dbReference type="NCBI Taxonomy" id="2518989"/>
    <lineage>
        <taxon>Bacteria</taxon>
        <taxon>Pseudomonadati</taxon>
        <taxon>Pseudomonadota</taxon>
        <taxon>Gammaproteobacteria</taxon>
        <taxon>Cellvibrionales</taxon>
        <taxon>Halieaceae</taxon>
        <taxon>Aequoribacter</taxon>
    </lineage>
</organism>
<gene>
    <name evidence="5" type="ORF">IMCC3088_2025</name>
</gene>
<dbReference type="PANTHER" id="PTHR47893:SF1">
    <property type="entry name" value="REGULATORY PROTEIN PCHR"/>
    <property type="match status" value="1"/>
</dbReference>
<keyword evidence="2" id="KW-0238">DNA-binding</keyword>
<dbReference type="Proteomes" id="UP000005615">
    <property type="component" value="Unassembled WGS sequence"/>
</dbReference>
<dbReference type="Pfam" id="PF12833">
    <property type="entry name" value="HTH_18"/>
    <property type="match status" value="1"/>
</dbReference>
<sequence length="329" mass="36902">MHEISATAREILQVYSANCAGNTGLIDAGAASSGEYLNYFRGRTQIWSLAPDCPVALRDIEVLEDFSACMAVKNIFSIEIILQGNSEVHLGNHCLHNDGMPRIYLTSHGPSSIKKRVHRVGDKYRSIGIWLSPRFFLETFGVDVDNLPEDIRSVLINPDSGVLTLPLTATIKQTADDIFKMPYEGIRAEQYLKAKFTELLCLIAELASTSATKTAGDIALPRHKSRTLKRLMEALEQSHFLSLSLGEIAEELGLCQSTLSGIFKESYGLKLSEYFLQRRMELARKLLRERKLSVLEVALEVGYNNQSSFGRAYRQYYNCTPNQDRHSTD</sequence>
<dbReference type="InterPro" id="IPR020449">
    <property type="entry name" value="Tscrpt_reg_AraC-type_HTH"/>
</dbReference>
<evidence type="ECO:0000313" key="5">
    <source>
        <dbReference type="EMBL" id="EGG30836.1"/>
    </source>
</evidence>
<reference evidence="5 6" key="1">
    <citation type="journal article" date="2011" name="J. Bacteriol.">
        <title>Genome sequence of strain IMCC3088, a proteorhodopsin-containing marine bacterium belonging to the OM60/NOR5 clade.</title>
        <authorList>
            <person name="Jang Y."/>
            <person name="Oh H.M."/>
            <person name="Kang I."/>
            <person name="Lee K."/>
            <person name="Yang S.J."/>
            <person name="Cho J.C."/>
        </authorList>
    </citation>
    <scope>NUCLEOTIDE SEQUENCE [LARGE SCALE GENOMIC DNA]</scope>
    <source>
        <strain evidence="5 6">IMCC3088</strain>
    </source>
</reference>